<evidence type="ECO:0000313" key="1">
    <source>
        <dbReference type="EMBL" id="KAE9386070.1"/>
    </source>
</evidence>
<gene>
    <name evidence="1" type="ORF">BT96DRAFT_839837</name>
</gene>
<dbReference type="Proteomes" id="UP000799118">
    <property type="component" value="Unassembled WGS sequence"/>
</dbReference>
<dbReference type="EMBL" id="ML769915">
    <property type="protein sequence ID" value="KAE9386070.1"/>
    <property type="molecule type" value="Genomic_DNA"/>
</dbReference>
<evidence type="ECO:0008006" key="3">
    <source>
        <dbReference type="Google" id="ProtNLM"/>
    </source>
</evidence>
<reference evidence="1" key="1">
    <citation type="journal article" date="2019" name="Environ. Microbiol.">
        <title>Fungal ecological strategies reflected in gene transcription - a case study of two litter decomposers.</title>
        <authorList>
            <person name="Barbi F."/>
            <person name="Kohler A."/>
            <person name="Barry K."/>
            <person name="Baskaran P."/>
            <person name="Daum C."/>
            <person name="Fauchery L."/>
            <person name="Ihrmark K."/>
            <person name="Kuo A."/>
            <person name="LaButti K."/>
            <person name="Lipzen A."/>
            <person name="Morin E."/>
            <person name="Grigoriev I.V."/>
            <person name="Henrissat B."/>
            <person name="Lindahl B."/>
            <person name="Martin F."/>
        </authorList>
    </citation>
    <scope>NUCLEOTIDE SEQUENCE</scope>
    <source>
        <strain evidence="1">JB14</strain>
    </source>
</reference>
<dbReference type="SUPFAM" id="SSF53098">
    <property type="entry name" value="Ribonuclease H-like"/>
    <property type="match status" value="1"/>
</dbReference>
<dbReference type="AlphaFoldDB" id="A0A6A4GL21"/>
<feature type="non-terminal residue" evidence="1">
    <location>
        <position position="1"/>
    </location>
</feature>
<organism evidence="1 2">
    <name type="scientific">Gymnopus androsaceus JB14</name>
    <dbReference type="NCBI Taxonomy" id="1447944"/>
    <lineage>
        <taxon>Eukaryota</taxon>
        <taxon>Fungi</taxon>
        <taxon>Dikarya</taxon>
        <taxon>Basidiomycota</taxon>
        <taxon>Agaricomycotina</taxon>
        <taxon>Agaricomycetes</taxon>
        <taxon>Agaricomycetidae</taxon>
        <taxon>Agaricales</taxon>
        <taxon>Marasmiineae</taxon>
        <taxon>Omphalotaceae</taxon>
        <taxon>Gymnopus</taxon>
    </lineage>
</organism>
<name>A0A6A4GL21_9AGAR</name>
<sequence length="64" mass="7077">YPAIYRLAIDILPIQGTSVPSECIIFSTGETNTNRHSQLSAELMMQALQVLKFSIKSKGMLSFS</sequence>
<dbReference type="OrthoDB" id="3262464at2759"/>
<accession>A0A6A4GL21</accession>
<keyword evidence="2" id="KW-1185">Reference proteome</keyword>
<evidence type="ECO:0000313" key="2">
    <source>
        <dbReference type="Proteomes" id="UP000799118"/>
    </source>
</evidence>
<proteinExistence type="predicted"/>
<dbReference type="InterPro" id="IPR012337">
    <property type="entry name" value="RNaseH-like_sf"/>
</dbReference>
<protein>
    <recommendedName>
        <fullName evidence="3">HAT C-terminal dimerisation domain-containing protein</fullName>
    </recommendedName>
</protein>